<dbReference type="InterPro" id="IPR015899">
    <property type="entry name" value="UDP-GalPyranose_mutase_C"/>
</dbReference>
<evidence type="ECO:0000313" key="7">
    <source>
        <dbReference type="EMBL" id="TSJ78196.1"/>
    </source>
</evidence>
<sequence length="373" mass="42722">MSATYDYVIVGAGFSGLVLAERLGSIGKRCLVIEKRDHIGGNCYDRKDRHGLFYHVYGPHYFRTYSAQVRAYLSRFTEWNEVRYQVRVFTRGTYWSFPVNLETFRQLKAAPAATEDDFKQYLKDNALDIPSPANAKEAILSVAGRELYDLFYAGYTAKQWGRPPESLDASVTQRIPIRTNADDRYFQEDFQALPSEGYTRMFERLLAASGAELRLETDYRHALPGLTYGHLIYTGPIDEYFDCRWGPLPYRTLRFELDEVPAGPDGFAQPALQINYPGPEPFTRTVEVKHVTGQSSPWTNIVREFPGEYQAGQSEPYYPLPGAESRALAERYRMLAADEPNVTFVGRLAQYRYLNMDQIVAGALHTFEKLQER</sequence>
<accession>A0A556QNH1</accession>
<evidence type="ECO:0000259" key="6">
    <source>
        <dbReference type="Pfam" id="PF03275"/>
    </source>
</evidence>
<dbReference type="AlphaFoldDB" id="A0A556QNH1"/>
<evidence type="ECO:0000256" key="1">
    <source>
        <dbReference type="ARBA" id="ARBA00001974"/>
    </source>
</evidence>
<comment type="similarity">
    <text evidence="2">Belongs to the UDP-galactopyranose/dTDP-fucopyranose mutase family.</text>
</comment>
<dbReference type="Pfam" id="PF03275">
    <property type="entry name" value="GLF"/>
    <property type="match status" value="1"/>
</dbReference>
<name>A0A556QNH1_9BACT</name>
<dbReference type="Proteomes" id="UP000315648">
    <property type="component" value="Unassembled WGS sequence"/>
</dbReference>
<dbReference type="PANTHER" id="PTHR21197:SF0">
    <property type="entry name" value="UDP-GALACTOPYRANOSE MUTASE"/>
    <property type="match status" value="1"/>
</dbReference>
<reference evidence="7 8" key="1">
    <citation type="submission" date="2019-07" db="EMBL/GenBank/DDBJ databases">
        <title>Description of 53C-WASEF.</title>
        <authorList>
            <person name="Pitt A."/>
            <person name="Hahn M.W."/>
        </authorList>
    </citation>
    <scope>NUCLEOTIDE SEQUENCE [LARGE SCALE GENOMIC DNA]</scope>
    <source>
        <strain evidence="7 8">53C-WASEF</strain>
    </source>
</reference>
<evidence type="ECO:0000256" key="2">
    <source>
        <dbReference type="ARBA" id="ARBA00009321"/>
    </source>
</evidence>
<dbReference type="SUPFAM" id="SSF51971">
    <property type="entry name" value="Nucleotide-binding domain"/>
    <property type="match status" value="1"/>
</dbReference>
<evidence type="ECO:0000256" key="4">
    <source>
        <dbReference type="ARBA" id="ARBA00022827"/>
    </source>
</evidence>
<dbReference type="OrthoDB" id="9769600at2"/>
<gene>
    <name evidence="7" type="primary">glf</name>
    <name evidence="7" type="ORF">FPL22_02490</name>
</gene>
<dbReference type="GO" id="GO:0005829">
    <property type="term" value="C:cytosol"/>
    <property type="evidence" value="ECO:0007669"/>
    <property type="project" value="TreeGrafter"/>
</dbReference>
<proteinExistence type="inferred from homology"/>
<dbReference type="RefSeq" id="WP_144228537.1">
    <property type="nucleotide sequence ID" value="NZ_CBCRVV010000003.1"/>
</dbReference>
<dbReference type="PANTHER" id="PTHR21197">
    <property type="entry name" value="UDP-GALACTOPYRANOSE MUTASE"/>
    <property type="match status" value="1"/>
</dbReference>
<organism evidence="7 8">
    <name type="scientific">Rariglobus hedericola</name>
    <dbReference type="NCBI Taxonomy" id="2597822"/>
    <lineage>
        <taxon>Bacteria</taxon>
        <taxon>Pseudomonadati</taxon>
        <taxon>Verrucomicrobiota</taxon>
        <taxon>Opitutia</taxon>
        <taxon>Opitutales</taxon>
        <taxon>Opitutaceae</taxon>
        <taxon>Rariglobus</taxon>
    </lineage>
</organism>
<dbReference type="Pfam" id="PF13450">
    <property type="entry name" value="NAD_binding_8"/>
    <property type="match status" value="1"/>
</dbReference>
<dbReference type="GO" id="GO:0008767">
    <property type="term" value="F:UDP-galactopyranose mutase activity"/>
    <property type="evidence" value="ECO:0007669"/>
    <property type="project" value="UniProtKB-EC"/>
</dbReference>
<dbReference type="GO" id="GO:0050660">
    <property type="term" value="F:flavin adenine dinucleotide binding"/>
    <property type="evidence" value="ECO:0007669"/>
    <property type="project" value="TreeGrafter"/>
</dbReference>
<dbReference type="EC" id="5.4.99.9" evidence="7"/>
<keyword evidence="8" id="KW-1185">Reference proteome</keyword>
<protein>
    <submittedName>
        <fullName evidence="7">UDP-galactopyranose mutase</fullName>
        <ecNumber evidence="7">5.4.99.9</ecNumber>
    </submittedName>
</protein>
<keyword evidence="4" id="KW-0274">FAD</keyword>
<evidence type="ECO:0000256" key="3">
    <source>
        <dbReference type="ARBA" id="ARBA00022630"/>
    </source>
</evidence>
<keyword evidence="5 7" id="KW-0413">Isomerase</keyword>
<dbReference type="EMBL" id="VMBG01000001">
    <property type="protein sequence ID" value="TSJ78196.1"/>
    <property type="molecule type" value="Genomic_DNA"/>
</dbReference>
<evidence type="ECO:0000256" key="5">
    <source>
        <dbReference type="ARBA" id="ARBA00023235"/>
    </source>
</evidence>
<dbReference type="SUPFAM" id="SSF54373">
    <property type="entry name" value="FAD-linked reductases, C-terminal domain"/>
    <property type="match status" value="1"/>
</dbReference>
<keyword evidence="3" id="KW-0285">Flavoprotein</keyword>
<feature type="domain" description="UDP-galactopyranose mutase C-terminal" evidence="6">
    <location>
        <begin position="151"/>
        <end position="353"/>
    </location>
</feature>
<comment type="caution">
    <text evidence="7">The sequence shown here is derived from an EMBL/GenBank/DDBJ whole genome shotgun (WGS) entry which is preliminary data.</text>
</comment>
<comment type="cofactor">
    <cofactor evidence="1">
        <name>FAD</name>
        <dbReference type="ChEBI" id="CHEBI:57692"/>
    </cofactor>
</comment>
<evidence type="ECO:0000313" key="8">
    <source>
        <dbReference type="Proteomes" id="UP000315648"/>
    </source>
</evidence>
<dbReference type="NCBIfam" id="TIGR00031">
    <property type="entry name" value="UDP-GALP_mutase"/>
    <property type="match status" value="1"/>
</dbReference>
<dbReference type="Gene3D" id="3.40.50.720">
    <property type="entry name" value="NAD(P)-binding Rossmann-like Domain"/>
    <property type="match status" value="3"/>
</dbReference>
<dbReference type="InterPro" id="IPR004379">
    <property type="entry name" value="UDP-GALP_mutase"/>
</dbReference>